<name>A0ABQ4WWM9_9ASTR</name>
<dbReference type="PROSITE" id="PS50158">
    <property type="entry name" value="ZF_CCHC"/>
    <property type="match status" value="1"/>
</dbReference>
<keyword evidence="1" id="KW-0862">Zinc</keyword>
<keyword evidence="1" id="KW-0863">Zinc-finger</keyword>
<dbReference type="Proteomes" id="UP001151760">
    <property type="component" value="Unassembled WGS sequence"/>
</dbReference>
<sequence>VAFISTPTSTKDINTDSVQVNIGSTSIGNSILIAANIGDATVYAYLSSQPNGSSITYEDLDQSHDDNLEEMDLKWNMAVISIRAMKFYKRTGRKIAFEEGDTAGYDKSKVECYNCHKMGHFARECRSAKNNDNRARNQDNRSQEGSKKSVIMEDTSTAMVVFNGIGFD</sequence>
<evidence type="ECO:0000313" key="4">
    <source>
        <dbReference type="EMBL" id="GJS57218.1"/>
    </source>
</evidence>
<dbReference type="Pfam" id="PF00098">
    <property type="entry name" value="zf-CCHC"/>
    <property type="match status" value="1"/>
</dbReference>
<evidence type="ECO:0000256" key="1">
    <source>
        <dbReference type="PROSITE-ProRule" id="PRU00047"/>
    </source>
</evidence>
<dbReference type="InterPro" id="IPR036875">
    <property type="entry name" value="Znf_CCHC_sf"/>
</dbReference>
<gene>
    <name evidence="4" type="ORF">Tco_0652002</name>
</gene>
<dbReference type="SUPFAM" id="SSF57756">
    <property type="entry name" value="Retrovirus zinc finger-like domains"/>
    <property type="match status" value="1"/>
</dbReference>
<feature type="domain" description="CCHC-type" evidence="3">
    <location>
        <begin position="112"/>
        <end position="127"/>
    </location>
</feature>
<feature type="region of interest" description="Disordered" evidence="2">
    <location>
        <begin position="129"/>
        <end position="148"/>
    </location>
</feature>
<proteinExistence type="predicted"/>
<keyword evidence="1" id="KW-0479">Metal-binding</keyword>
<feature type="non-terminal residue" evidence="4">
    <location>
        <position position="1"/>
    </location>
</feature>
<protein>
    <submittedName>
        <fullName evidence="4">Ribonuclease H-like domain-containing protein</fullName>
    </submittedName>
</protein>
<dbReference type="SMART" id="SM00343">
    <property type="entry name" value="ZnF_C2HC"/>
    <property type="match status" value="1"/>
</dbReference>
<evidence type="ECO:0000256" key="2">
    <source>
        <dbReference type="SAM" id="MobiDB-lite"/>
    </source>
</evidence>
<dbReference type="EMBL" id="BQNB010008989">
    <property type="protein sequence ID" value="GJS57218.1"/>
    <property type="molecule type" value="Genomic_DNA"/>
</dbReference>
<dbReference type="Gene3D" id="4.10.60.10">
    <property type="entry name" value="Zinc finger, CCHC-type"/>
    <property type="match status" value="1"/>
</dbReference>
<evidence type="ECO:0000313" key="5">
    <source>
        <dbReference type="Proteomes" id="UP001151760"/>
    </source>
</evidence>
<evidence type="ECO:0000259" key="3">
    <source>
        <dbReference type="PROSITE" id="PS50158"/>
    </source>
</evidence>
<organism evidence="4 5">
    <name type="scientific">Tanacetum coccineum</name>
    <dbReference type="NCBI Taxonomy" id="301880"/>
    <lineage>
        <taxon>Eukaryota</taxon>
        <taxon>Viridiplantae</taxon>
        <taxon>Streptophyta</taxon>
        <taxon>Embryophyta</taxon>
        <taxon>Tracheophyta</taxon>
        <taxon>Spermatophyta</taxon>
        <taxon>Magnoliopsida</taxon>
        <taxon>eudicotyledons</taxon>
        <taxon>Gunneridae</taxon>
        <taxon>Pentapetalae</taxon>
        <taxon>asterids</taxon>
        <taxon>campanulids</taxon>
        <taxon>Asterales</taxon>
        <taxon>Asteraceae</taxon>
        <taxon>Asteroideae</taxon>
        <taxon>Anthemideae</taxon>
        <taxon>Anthemidinae</taxon>
        <taxon>Tanacetum</taxon>
    </lineage>
</organism>
<comment type="caution">
    <text evidence="4">The sequence shown here is derived from an EMBL/GenBank/DDBJ whole genome shotgun (WGS) entry which is preliminary data.</text>
</comment>
<accession>A0ABQ4WWM9</accession>
<reference evidence="4" key="2">
    <citation type="submission" date="2022-01" db="EMBL/GenBank/DDBJ databases">
        <authorList>
            <person name="Yamashiro T."/>
            <person name="Shiraishi A."/>
            <person name="Satake H."/>
            <person name="Nakayama K."/>
        </authorList>
    </citation>
    <scope>NUCLEOTIDE SEQUENCE</scope>
</reference>
<reference evidence="4" key="1">
    <citation type="journal article" date="2022" name="Int. J. Mol. Sci.">
        <title>Draft Genome of Tanacetum Coccineum: Genomic Comparison of Closely Related Tanacetum-Family Plants.</title>
        <authorList>
            <person name="Yamashiro T."/>
            <person name="Shiraishi A."/>
            <person name="Nakayama K."/>
            <person name="Satake H."/>
        </authorList>
    </citation>
    <scope>NUCLEOTIDE SEQUENCE</scope>
</reference>
<keyword evidence="5" id="KW-1185">Reference proteome</keyword>
<dbReference type="InterPro" id="IPR001878">
    <property type="entry name" value="Znf_CCHC"/>
</dbReference>